<feature type="transmembrane region" description="Helical" evidence="14">
    <location>
        <begin position="326"/>
        <end position="346"/>
    </location>
</feature>
<dbReference type="CDD" id="cd03505">
    <property type="entry name" value="Delta9-FADS-like"/>
    <property type="match status" value="1"/>
</dbReference>
<evidence type="ECO:0000313" key="16">
    <source>
        <dbReference type="EMBL" id="KAH8033166.1"/>
    </source>
</evidence>
<dbReference type="PRINTS" id="PR00075">
    <property type="entry name" value="FACDDSATRASE"/>
</dbReference>
<evidence type="ECO:0000256" key="11">
    <source>
        <dbReference type="ARBA" id="ARBA00023136"/>
    </source>
</evidence>
<evidence type="ECO:0000256" key="14">
    <source>
        <dbReference type="SAM" id="Phobius"/>
    </source>
</evidence>
<feature type="transmembrane region" description="Helical" evidence="14">
    <location>
        <begin position="358"/>
        <end position="380"/>
    </location>
</feature>
<evidence type="ECO:0000256" key="10">
    <source>
        <dbReference type="ARBA" id="ARBA00023098"/>
    </source>
</evidence>
<dbReference type="PANTHER" id="PTHR11351:SF31">
    <property type="entry name" value="DESATURASE 1, ISOFORM A-RELATED"/>
    <property type="match status" value="1"/>
</dbReference>
<keyword evidence="9" id="KW-0408">Iron</keyword>
<dbReference type="Pfam" id="PF00487">
    <property type="entry name" value="FA_desaturase"/>
    <property type="match status" value="1"/>
</dbReference>
<evidence type="ECO:0000256" key="2">
    <source>
        <dbReference type="ARBA" id="ARBA00009295"/>
    </source>
</evidence>
<keyword evidence="5" id="KW-0479">Metal-binding</keyword>
<evidence type="ECO:0000256" key="8">
    <source>
        <dbReference type="ARBA" id="ARBA00023002"/>
    </source>
</evidence>
<evidence type="ECO:0000313" key="17">
    <source>
        <dbReference type="Proteomes" id="UP000821866"/>
    </source>
</evidence>
<dbReference type="GO" id="GO:0004768">
    <property type="term" value="F:stearoyl-CoA 9-desaturase activity"/>
    <property type="evidence" value="ECO:0007669"/>
    <property type="project" value="TreeGrafter"/>
</dbReference>
<dbReference type="AlphaFoldDB" id="A0A9J6EFL4"/>
<reference evidence="16" key="1">
    <citation type="journal article" date="2020" name="Cell">
        <title>Large-Scale Comparative Analyses of Tick Genomes Elucidate Their Genetic Diversity and Vector Capacities.</title>
        <authorList>
            <consortium name="Tick Genome and Microbiome Consortium (TIGMIC)"/>
            <person name="Jia N."/>
            <person name="Wang J."/>
            <person name="Shi W."/>
            <person name="Du L."/>
            <person name="Sun Y."/>
            <person name="Zhan W."/>
            <person name="Jiang J.F."/>
            <person name="Wang Q."/>
            <person name="Zhang B."/>
            <person name="Ji P."/>
            <person name="Bell-Sakyi L."/>
            <person name="Cui X.M."/>
            <person name="Yuan T.T."/>
            <person name="Jiang B.G."/>
            <person name="Yang W.F."/>
            <person name="Lam T.T."/>
            <person name="Chang Q.C."/>
            <person name="Ding S.J."/>
            <person name="Wang X.J."/>
            <person name="Zhu J.G."/>
            <person name="Ruan X.D."/>
            <person name="Zhao L."/>
            <person name="Wei J.T."/>
            <person name="Ye R.Z."/>
            <person name="Que T.C."/>
            <person name="Du C.H."/>
            <person name="Zhou Y.H."/>
            <person name="Cheng J.X."/>
            <person name="Dai P.F."/>
            <person name="Guo W.B."/>
            <person name="Han X.H."/>
            <person name="Huang E.J."/>
            <person name="Li L.F."/>
            <person name="Wei W."/>
            <person name="Gao Y.C."/>
            <person name="Liu J.Z."/>
            <person name="Shao H.Z."/>
            <person name="Wang X."/>
            <person name="Wang C.C."/>
            <person name="Yang T.C."/>
            <person name="Huo Q.B."/>
            <person name="Li W."/>
            <person name="Chen H.Y."/>
            <person name="Chen S.E."/>
            <person name="Zhou L.G."/>
            <person name="Ni X.B."/>
            <person name="Tian J.H."/>
            <person name="Sheng Y."/>
            <person name="Liu T."/>
            <person name="Pan Y.S."/>
            <person name="Xia L.Y."/>
            <person name="Li J."/>
            <person name="Zhao F."/>
            <person name="Cao W.C."/>
        </authorList>
    </citation>
    <scope>NUCLEOTIDE SEQUENCE</scope>
    <source>
        <strain evidence="16">Rmic-2018</strain>
    </source>
</reference>
<evidence type="ECO:0000256" key="6">
    <source>
        <dbReference type="ARBA" id="ARBA00022832"/>
    </source>
</evidence>
<evidence type="ECO:0000256" key="5">
    <source>
        <dbReference type="ARBA" id="ARBA00022723"/>
    </source>
</evidence>
<feature type="domain" description="Fatty acid desaturase" evidence="15">
    <location>
        <begin position="355"/>
        <end position="562"/>
    </location>
</feature>
<feature type="transmembrane region" description="Helical" evidence="14">
    <location>
        <begin position="473"/>
        <end position="494"/>
    </location>
</feature>
<dbReference type="PANTHER" id="PTHR11351">
    <property type="entry name" value="ACYL-COA DESATURASE"/>
    <property type="match status" value="1"/>
</dbReference>
<evidence type="ECO:0000256" key="13">
    <source>
        <dbReference type="RuleBase" id="RU000581"/>
    </source>
</evidence>
<keyword evidence="8 13" id="KW-0560">Oxidoreductase</keyword>
<dbReference type="VEuPathDB" id="VectorBase:LOC119181381"/>
<dbReference type="InterPro" id="IPR001522">
    <property type="entry name" value="FADS-1_CS"/>
</dbReference>
<comment type="domain">
    <text evidence="13">The histidine box domains are involved in binding the catalytic metal ions.</text>
</comment>
<keyword evidence="12 13" id="KW-0275">Fatty acid biosynthesis</keyword>
<dbReference type="GO" id="GO:0006636">
    <property type="term" value="P:unsaturated fatty acid biosynthetic process"/>
    <property type="evidence" value="ECO:0007669"/>
    <property type="project" value="TreeGrafter"/>
</dbReference>
<reference evidence="16" key="2">
    <citation type="submission" date="2021-09" db="EMBL/GenBank/DDBJ databases">
        <authorList>
            <person name="Jia N."/>
            <person name="Wang J."/>
            <person name="Shi W."/>
            <person name="Du L."/>
            <person name="Sun Y."/>
            <person name="Zhan W."/>
            <person name="Jiang J."/>
            <person name="Wang Q."/>
            <person name="Zhang B."/>
            <person name="Ji P."/>
            <person name="Sakyi L.B."/>
            <person name="Cui X."/>
            <person name="Yuan T."/>
            <person name="Jiang B."/>
            <person name="Yang W."/>
            <person name="Lam T.T.-Y."/>
            <person name="Chang Q."/>
            <person name="Ding S."/>
            <person name="Wang X."/>
            <person name="Zhu J."/>
            <person name="Ruan X."/>
            <person name="Zhao L."/>
            <person name="Wei J."/>
            <person name="Que T."/>
            <person name="Du C."/>
            <person name="Cheng J."/>
            <person name="Dai P."/>
            <person name="Han X."/>
            <person name="Huang E."/>
            <person name="Gao Y."/>
            <person name="Liu J."/>
            <person name="Shao H."/>
            <person name="Ye R."/>
            <person name="Li L."/>
            <person name="Wei W."/>
            <person name="Wang X."/>
            <person name="Wang C."/>
            <person name="Huo Q."/>
            <person name="Li W."/>
            <person name="Guo W."/>
            <person name="Chen H."/>
            <person name="Chen S."/>
            <person name="Zhou L."/>
            <person name="Zhou L."/>
            <person name="Ni X."/>
            <person name="Tian J."/>
            <person name="Zhou Y."/>
            <person name="Sheng Y."/>
            <person name="Liu T."/>
            <person name="Pan Y."/>
            <person name="Xia L."/>
            <person name="Li J."/>
            <person name="Zhao F."/>
            <person name="Cao W."/>
        </authorList>
    </citation>
    <scope>NUCLEOTIDE SEQUENCE</scope>
    <source>
        <strain evidence="16">Rmic-2018</strain>
        <tissue evidence="16">Larvae</tissue>
    </source>
</reference>
<dbReference type="InterPro" id="IPR005804">
    <property type="entry name" value="FA_desaturase_dom"/>
</dbReference>
<comment type="subcellular location">
    <subcellularLocation>
        <location evidence="1">Membrane</location>
        <topology evidence="1">Multi-pass membrane protein</topology>
    </subcellularLocation>
</comment>
<name>A0A9J6EFL4_RHIMP</name>
<accession>A0A9J6EFL4</accession>
<evidence type="ECO:0000256" key="7">
    <source>
        <dbReference type="ARBA" id="ARBA00022989"/>
    </source>
</evidence>
<evidence type="ECO:0000259" key="15">
    <source>
        <dbReference type="Pfam" id="PF00487"/>
    </source>
</evidence>
<dbReference type="GO" id="GO:0005789">
    <property type="term" value="C:endoplasmic reticulum membrane"/>
    <property type="evidence" value="ECO:0007669"/>
    <property type="project" value="TreeGrafter"/>
</dbReference>
<organism evidence="16 17">
    <name type="scientific">Rhipicephalus microplus</name>
    <name type="common">Cattle tick</name>
    <name type="synonym">Boophilus microplus</name>
    <dbReference type="NCBI Taxonomy" id="6941"/>
    <lineage>
        <taxon>Eukaryota</taxon>
        <taxon>Metazoa</taxon>
        <taxon>Ecdysozoa</taxon>
        <taxon>Arthropoda</taxon>
        <taxon>Chelicerata</taxon>
        <taxon>Arachnida</taxon>
        <taxon>Acari</taxon>
        <taxon>Parasitiformes</taxon>
        <taxon>Ixodida</taxon>
        <taxon>Ixodoidea</taxon>
        <taxon>Ixodidae</taxon>
        <taxon>Rhipicephalinae</taxon>
        <taxon>Rhipicephalus</taxon>
        <taxon>Boophilus</taxon>
    </lineage>
</organism>
<keyword evidence="6" id="KW-0276">Fatty acid metabolism</keyword>
<evidence type="ECO:0000256" key="1">
    <source>
        <dbReference type="ARBA" id="ARBA00004141"/>
    </source>
</evidence>
<keyword evidence="10" id="KW-0443">Lipid metabolism</keyword>
<keyword evidence="3 13" id="KW-0444">Lipid biosynthesis</keyword>
<dbReference type="Proteomes" id="UP000821866">
    <property type="component" value="Chromosome 2"/>
</dbReference>
<keyword evidence="17" id="KW-1185">Reference proteome</keyword>
<protein>
    <recommendedName>
        <fullName evidence="15">Fatty acid desaturase domain-containing protein</fullName>
    </recommendedName>
</protein>
<keyword evidence="4 13" id="KW-0812">Transmembrane</keyword>
<dbReference type="EMBL" id="JABSTU010000004">
    <property type="protein sequence ID" value="KAH8033166.1"/>
    <property type="molecule type" value="Genomic_DNA"/>
</dbReference>
<comment type="similarity">
    <text evidence="2 13">Belongs to the fatty acid desaturase type 1 family.</text>
</comment>
<proteinExistence type="inferred from homology"/>
<evidence type="ECO:0000256" key="4">
    <source>
        <dbReference type="ARBA" id="ARBA00022692"/>
    </source>
</evidence>
<keyword evidence="11 14" id="KW-0472">Membrane</keyword>
<dbReference type="VEuPathDB" id="VectorBase:LOC119161165"/>
<comment type="cofactor">
    <cofactor evidence="13">
        <name>Fe(2+)</name>
        <dbReference type="ChEBI" id="CHEBI:29033"/>
    </cofactor>
</comment>
<evidence type="ECO:0000256" key="3">
    <source>
        <dbReference type="ARBA" id="ARBA00022516"/>
    </source>
</evidence>
<evidence type="ECO:0000256" key="12">
    <source>
        <dbReference type="ARBA" id="ARBA00023160"/>
    </source>
</evidence>
<keyword evidence="7 14" id="KW-1133">Transmembrane helix</keyword>
<dbReference type="InterPro" id="IPR015876">
    <property type="entry name" value="Acyl-CoA_DS"/>
</dbReference>
<feature type="transmembrane region" description="Helical" evidence="14">
    <location>
        <begin position="500"/>
        <end position="521"/>
    </location>
</feature>
<evidence type="ECO:0000256" key="9">
    <source>
        <dbReference type="ARBA" id="ARBA00023004"/>
    </source>
</evidence>
<dbReference type="GO" id="GO:0005506">
    <property type="term" value="F:iron ion binding"/>
    <property type="evidence" value="ECO:0007669"/>
    <property type="project" value="TreeGrafter"/>
</dbReference>
<gene>
    <name evidence="16" type="ORF">HPB51_008051</name>
</gene>
<dbReference type="PROSITE" id="PS00476">
    <property type="entry name" value="FATTY_ACID_DESATUR_1"/>
    <property type="match status" value="1"/>
</dbReference>
<sequence>MQPYQQAQIATLIDFISRSTGSFVHVLRDPSGVVALIVNAVCKARTLSFSIRNKILPEDVRALFGGCTPSDGHRTRIMKIQRSEWLRQVRLFRAYLRAQMHRTYESYAAEIHFRKHLRLADQMIEFHWKLQLRLLRDLVDKVRVSATSNVHVAEGICLPDFVLEVLGLGPKFAVQPQKNKPELVSIVRQVSKRVPEDQATRIINEDEKTCWCYEPRASKPLLQFHSAHTKLVKRGIAKMCLSEALKKSCRCLMNESFRQQVSRLSNAGYPKSLVVSVAEGLHRKVLEKRCEGMDRIITSPSTTVQEQQAVQKEADKAVQPAFKTEVVWRNVAVFALLHSMALYGLYLSITSKVKWQTAVFSVTWGVCAGLGVTAGAHRLWSHRSYKARFPLRVVLMIFNCMACQNDLYEWTRDHRVHHKFSESNADPHNVNRGFFFAHVGWLMCKKHPDVMRKGKAVDCSDLLKDPVIRFQKAYYVPLTTFFCFYLSTVLPHHLFGESYWVGFFVATMLRYVISLNFTWLVNSAAHLWGNRPYDKNISPAENRFVSWAAIGEGFHNYHHTFPWDYSTSELGWKLNFTTFFIDTMAKLGLAYDLKTVPKDVVEKRKARTGDHSYDYMNGHKQHH</sequence>
<comment type="caution">
    <text evidence="16">The sequence shown here is derived from an EMBL/GenBank/DDBJ whole genome shotgun (WGS) entry which is preliminary data.</text>
</comment>